<organism evidence="2 3">
    <name type="scientific">Dactylosporangium siamense</name>
    <dbReference type="NCBI Taxonomy" id="685454"/>
    <lineage>
        <taxon>Bacteria</taxon>
        <taxon>Bacillati</taxon>
        <taxon>Actinomycetota</taxon>
        <taxon>Actinomycetes</taxon>
        <taxon>Micromonosporales</taxon>
        <taxon>Micromonosporaceae</taxon>
        <taxon>Dactylosporangium</taxon>
    </lineage>
</organism>
<dbReference type="Pfam" id="PF00899">
    <property type="entry name" value="ThiF"/>
    <property type="match status" value="1"/>
</dbReference>
<dbReference type="PANTHER" id="PTHR10953">
    <property type="entry name" value="UBIQUITIN-ACTIVATING ENZYME E1"/>
    <property type="match status" value="1"/>
</dbReference>
<feature type="domain" description="THIF-type NAD/FAD binding fold" evidence="1">
    <location>
        <begin position="12"/>
        <end position="238"/>
    </location>
</feature>
<proteinExistence type="predicted"/>
<evidence type="ECO:0000259" key="1">
    <source>
        <dbReference type="Pfam" id="PF00899"/>
    </source>
</evidence>
<dbReference type="GO" id="GO:0032446">
    <property type="term" value="P:protein modification by small protein conjugation"/>
    <property type="evidence" value="ECO:0007669"/>
    <property type="project" value="TreeGrafter"/>
</dbReference>
<accession>A0A919PSW7</accession>
<name>A0A919PSW7_9ACTN</name>
<dbReference type="AlphaFoldDB" id="A0A919PSW7"/>
<dbReference type="RefSeq" id="WP_203851649.1">
    <property type="nucleotide sequence ID" value="NZ_BAAAVW010000029.1"/>
</dbReference>
<dbReference type="GO" id="GO:0005737">
    <property type="term" value="C:cytoplasm"/>
    <property type="evidence" value="ECO:0007669"/>
    <property type="project" value="TreeGrafter"/>
</dbReference>
<dbReference type="GO" id="GO:0004792">
    <property type="term" value="F:thiosulfate-cyanide sulfurtransferase activity"/>
    <property type="evidence" value="ECO:0007669"/>
    <property type="project" value="TreeGrafter"/>
</dbReference>
<dbReference type="GO" id="GO:0016779">
    <property type="term" value="F:nucleotidyltransferase activity"/>
    <property type="evidence" value="ECO:0007669"/>
    <property type="project" value="TreeGrafter"/>
</dbReference>
<keyword evidence="3" id="KW-1185">Reference proteome</keyword>
<dbReference type="Proteomes" id="UP000660611">
    <property type="component" value="Unassembled WGS sequence"/>
</dbReference>
<dbReference type="SUPFAM" id="SSF69572">
    <property type="entry name" value="Activating enzymes of the ubiquitin-like proteins"/>
    <property type="match status" value="1"/>
</dbReference>
<sequence>MPETDRFARQRLIPRWDQTKLAQATAVVVGVGALGNEVAKNLALAGIGRLVLCDPDTVSAANLSRSVLFTGRDVGRPKVDAAADAIGILAPDVVVEARRADLVAGVGMGELADAGVVLGCLDSRRARLQLLGRAAMCGARLVDGGTHPWGGEVRVRLDPAEPCHACGLTVRQRAEPDSPVSCDGLVAAGNPAAASILSTSLVGGWMVTAAARLLLDEPLPWRFLQVDSATGHTAPVSVTLDPRCAHHRPAGLITLADVDQNATVGQLMSTLPTGAQPLAWGVFSLPGVCYHCNGTYDPGSRPGVGTSVCPHCGSQNRPRQGRDISVVAPATRLADLGVAREEYLPVRLPEGDFRWLRLR</sequence>
<gene>
    <name evidence="2" type="ORF">Dsi01nite_080370</name>
</gene>
<dbReference type="PANTHER" id="PTHR10953:SF102">
    <property type="entry name" value="ADENYLYLTRANSFERASE AND SULFURTRANSFERASE MOCS3"/>
    <property type="match status" value="1"/>
</dbReference>
<dbReference type="InterPro" id="IPR045886">
    <property type="entry name" value="ThiF/MoeB/HesA"/>
</dbReference>
<evidence type="ECO:0000313" key="2">
    <source>
        <dbReference type="EMBL" id="GIG49996.1"/>
    </source>
</evidence>
<comment type="caution">
    <text evidence="2">The sequence shown here is derived from an EMBL/GenBank/DDBJ whole genome shotgun (WGS) entry which is preliminary data.</text>
</comment>
<dbReference type="Gene3D" id="3.40.50.720">
    <property type="entry name" value="NAD(P)-binding Rossmann-like Domain"/>
    <property type="match status" value="1"/>
</dbReference>
<dbReference type="GO" id="GO:0008641">
    <property type="term" value="F:ubiquitin-like modifier activating enzyme activity"/>
    <property type="evidence" value="ECO:0007669"/>
    <property type="project" value="InterPro"/>
</dbReference>
<dbReference type="EMBL" id="BONQ01000126">
    <property type="protein sequence ID" value="GIG49996.1"/>
    <property type="molecule type" value="Genomic_DNA"/>
</dbReference>
<protein>
    <recommendedName>
        <fullName evidence="1">THIF-type NAD/FAD binding fold domain-containing protein</fullName>
    </recommendedName>
</protein>
<reference evidence="2" key="1">
    <citation type="submission" date="2021-01" db="EMBL/GenBank/DDBJ databases">
        <title>Whole genome shotgun sequence of Dactylosporangium siamense NBRC 106093.</title>
        <authorList>
            <person name="Komaki H."/>
            <person name="Tamura T."/>
        </authorList>
    </citation>
    <scope>NUCLEOTIDE SEQUENCE</scope>
    <source>
        <strain evidence="2">NBRC 106093</strain>
    </source>
</reference>
<dbReference type="InterPro" id="IPR000594">
    <property type="entry name" value="ThiF_NAD_FAD-bd"/>
</dbReference>
<dbReference type="InterPro" id="IPR035985">
    <property type="entry name" value="Ubiquitin-activating_enz"/>
</dbReference>
<evidence type="ECO:0000313" key="3">
    <source>
        <dbReference type="Proteomes" id="UP000660611"/>
    </source>
</evidence>